<organism evidence="3">
    <name type="scientific">Nicotiana tabacum</name>
    <name type="common">Common tobacco</name>
    <dbReference type="NCBI Taxonomy" id="4097"/>
    <lineage>
        <taxon>Eukaryota</taxon>
        <taxon>Viridiplantae</taxon>
        <taxon>Streptophyta</taxon>
        <taxon>Embryophyta</taxon>
        <taxon>Tracheophyta</taxon>
        <taxon>Spermatophyta</taxon>
        <taxon>Magnoliopsida</taxon>
        <taxon>eudicotyledons</taxon>
        <taxon>Gunneridae</taxon>
        <taxon>Pentapetalae</taxon>
        <taxon>asterids</taxon>
        <taxon>lamiids</taxon>
        <taxon>Solanales</taxon>
        <taxon>Solanaceae</taxon>
        <taxon>Nicotianoideae</taxon>
        <taxon>Nicotianeae</taxon>
        <taxon>Nicotiana</taxon>
    </lineage>
</organism>
<dbReference type="Pfam" id="PF08284">
    <property type="entry name" value="RVP_2"/>
    <property type="match status" value="1"/>
</dbReference>
<dbReference type="PANTHER" id="PTHR15503:SF45">
    <property type="entry name" value="RNA-DIRECTED DNA POLYMERASE HOMOLOG"/>
    <property type="match status" value="1"/>
</dbReference>
<feature type="domain" description="Integrase zinc-binding" evidence="2">
    <location>
        <begin position="174"/>
        <end position="214"/>
    </location>
</feature>
<dbReference type="OrthoDB" id="1747507at2759"/>
<dbReference type="PaxDb" id="4097-A0A1S4AK81"/>
<evidence type="ECO:0000259" key="2">
    <source>
        <dbReference type="Pfam" id="PF17921"/>
    </source>
</evidence>
<dbReference type="CDD" id="cd00303">
    <property type="entry name" value="retropepsin_like"/>
    <property type="match status" value="1"/>
</dbReference>
<dbReference type="Pfam" id="PF17921">
    <property type="entry name" value="Integrase_H2C2"/>
    <property type="match status" value="1"/>
</dbReference>
<accession>A0A1S4AK81</accession>
<sequence>MSLVIYALIDRGSTLSYVTLVVTDKFGVEPDTPFVVSTPVGESVIVGQVYRGCAVVICSRHPFADLVELEMMDFDVVMGMDRLASCYAMVDCHTKVVRFQFSDTDVEPPTIKSILVLNEYPDAFPEEVPGIPPEREINFGIDVLLDTQPIYIHPHRMALTELKYGEASRTNNEESHHSRYFVHPGSTKMYHNLKEVYLWNDVKKNIADFFAECLEAENQGSSLGKGTLEESECRRDDMGS</sequence>
<dbReference type="OMA" id="NEYPDAF"/>
<dbReference type="InterPro" id="IPR021109">
    <property type="entry name" value="Peptidase_aspartic_dom_sf"/>
</dbReference>
<dbReference type="Gene3D" id="2.40.70.10">
    <property type="entry name" value="Acid Proteases"/>
    <property type="match status" value="1"/>
</dbReference>
<protein>
    <recommendedName>
        <fullName evidence="2">Integrase zinc-binding domain-containing protein</fullName>
    </recommendedName>
</protein>
<feature type="compositionally biased region" description="Basic and acidic residues" evidence="1">
    <location>
        <begin position="227"/>
        <end position="240"/>
    </location>
</feature>
<name>A0A1S4AK81_TOBAC</name>
<evidence type="ECO:0000256" key="1">
    <source>
        <dbReference type="SAM" id="MobiDB-lite"/>
    </source>
</evidence>
<dbReference type="Gene3D" id="1.10.340.70">
    <property type="match status" value="1"/>
</dbReference>
<reference evidence="3" key="1">
    <citation type="submission" date="2025-08" db="UniProtKB">
        <authorList>
            <consortium name="RefSeq"/>
        </authorList>
    </citation>
    <scope>IDENTIFICATION</scope>
</reference>
<gene>
    <name evidence="3" type="primary">LOC107798367</name>
</gene>
<dbReference type="AlphaFoldDB" id="A0A1S4AK81"/>
<dbReference type="PANTHER" id="PTHR15503">
    <property type="entry name" value="LDOC1 RELATED"/>
    <property type="match status" value="1"/>
</dbReference>
<dbReference type="InterPro" id="IPR041588">
    <property type="entry name" value="Integrase_H2C2"/>
</dbReference>
<dbReference type="InterPro" id="IPR032567">
    <property type="entry name" value="RTL1-rel"/>
</dbReference>
<proteinExistence type="predicted"/>
<dbReference type="RefSeq" id="XP_016476828.1">
    <property type="nucleotide sequence ID" value="XM_016621342.1"/>
</dbReference>
<feature type="region of interest" description="Disordered" evidence="1">
    <location>
        <begin position="221"/>
        <end position="240"/>
    </location>
</feature>
<dbReference type="KEGG" id="nta:107798367"/>
<evidence type="ECO:0000313" key="3">
    <source>
        <dbReference type="RefSeq" id="XP_016476828.1"/>
    </source>
</evidence>